<dbReference type="eggNOG" id="COG1670">
    <property type="taxonomic scope" value="Bacteria"/>
</dbReference>
<gene>
    <name evidence="2" type="ORF">BN10_760031</name>
</gene>
<name>N0E274_9MICO</name>
<evidence type="ECO:0000259" key="1">
    <source>
        <dbReference type="PROSITE" id="PS51186"/>
    </source>
</evidence>
<protein>
    <submittedName>
        <fullName evidence="2">GCN5-related N-acetyltransferase</fullName>
    </submittedName>
</protein>
<feature type="domain" description="N-acetyltransferase" evidence="1">
    <location>
        <begin position="17"/>
        <end position="187"/>
    </location>
</feature>
<reference evidence="2 3" key="1">
    <citation type="journal article" date="2013" name="ISME J.">
        <title>A metabolic model for members of the genus Tetrasphaera involved in enhanced biological phosphorus removal.</title>
        <authorList>
            <person name="Kristiansen R."/>
            <person name="Nguyen H.T.T."/>
            <person name="Saunders A.M."/>
            <person name="Nielsen J.L."/>
            <person name="Wimmer R."/>
            <person name="Le V.Q."/>
            <person name="McIlroy S.J."/>
            <person name="Petrovski S."/>
            <person name="Seviour R.J."/>
            <person name="Calteau A."/>
            <person name="Nielsen K.L."/>
            <person name="Nielsen P.H."/>
        </authorList>
    </citation>
    <scope>NUCLEOTIDE SEQUENCE [LARGE SCALE GENOMIC DNA]</scope>
    <source>
        <strain evidence="2 3">Lp2</strain>
    </source>
</reference>
<dbReference type="PROSITE" id="PS51186">
    <property type="entry name" value="GNAT"/>
    <property type="match status" value="1"/>
</dbReference>
<keyword evidence="3" id="KW-1185">Reference proteome</keyword>
<evidence type="ECO:0000313" key="3">
    <source>
        <dbReference type="Proteomes" id="UP000013167"/>
    </source>
</evidence>
<organism evidence="2 3">
    <name type="scientific">Phycicoccus elongatus Lp2</name>
    <dbReference type="NCBI Taxonomy" id="1193181"/>
    <lineage>
        <taxon>Bacteria</taxon>
        <taxon>Bacillati</taxon>
        <taxon>Actinomycetota</taxon>
        <taxon>Actinomycetes</taxon>
        <taxon>Micrococcales</taxon>
        <taxon>Intrasporangiaceae</taxon>
        <taxon>Phycicoccus</taxon>
    </lineage>
</organism>
<accession>N0E274</accession>
<sequence length="200" mass="22022">MSARALRGRPTFRTERLTLSPMEWEHLDDLCALDADAEVMRFLGPARSREEVGALMPGRLSPSDDALGLGFWVGHEGHRFVGWWCLSLEGPGLAEIGWRLHRQAWGRGLATEGARALVDHGFGTVGLERIIAETMTINLGSRGVMRKLGLSHARSSPWSDDHRPAGWEDGSVTYELTREDWLGRPAPAAADSDPTHPPPL</sequence>
<dbReference type="InterPro" id="IPR016181">
    <property type="entry name" value="Acyl_CoA_acyltransferase"/>
</dbReference>
<dbReference type="GO" id="GO:0016747">
    <property type="term" value="F:acyltransferase activity, transferring groups other than amino-acyl groups"/>
    <property type="evidence" value="ECO:0007669"/>
    <property type="project" value="InterPro"/>
</dbReference>
<proteinExistence type="predicted"/>
<dbReference type="InterPro" id="IPR000182">
    <property type="entry name" value="GNAT_dom"/>
</dbReference>
<dbReference type="RefSeq" id="WP_010850884.1">
    <property type="nucleotide sequence ID" value="NZ_HF570956.1"/>
</dbReference>
<evidence type="ECO:0000313" key="2">
    <source>
        <dbReference type="EMBL" id="CCH71048.1"/>
    </source>
</evidence>
<dbReference type="STRING" id="1193181.BN10_760031"/>
<dbReference type="OrthoDB" id="3533156at2"/>
<dbReference type="InterPro" id="IPR051531">
    <property type="entry name" value="N-acetyltransferase"/>
</dbReference>
<dbReference type="Proteomes" id="UP000013167">
    <property type="component" value="Unassembled WGS sequence"/>
</dbReference>
<dbReference type="Pfam" id="PF13302">
    <property type="entry name" value="Acetyltransf_3"/>
    <property type="match status" value="1"/>
</dbReference>
<dbReference type="PANTHER" id="PTHR43792">
    <property type="entry name" value="GNAT FAMILY, PUTATIVE (AFU_ORTHOLOGUE AFUA_3G00765)-RELATED-RELATED"/>
    <property type="match status" value="1"/>
</dbReference>
<keyword evidence="2" id="KW-0808">Transferase</keyword>
<dbReference type="EMBL" id="CAIZ01000148">
    <property type="protein sequence ID" value="CCH71048.1"/>
    <property type="molecule type" value="Genomic_DNA"/>
</dbReference>
<dbReference type="PANTHER" id="PTHR43792:SF1">
    <property type="entry name" value="N-ACETYLTRANSFERASE DOMAIN-CONTAINING PROTEIN"/>
    <property type="match status" value="1"/>
</dbReference>
<dbReference type="Gene3D" id="3.40.630.30">
    <property type="match status" value="1"/>
</dbReference>
<dbReference type="AlphaFoldDB" id="N0E274"/>
<dbReference type="SUPFAM" id="SSF55729">
    <property type="entry name" value="Acyl-CoA N-acyltransferases (Nat)"/>
    <property type="match status" value="1"/>
</dbReference>
<comment type="caution">
    <text evidence="2">The sequence shown here is derived from an EMBL/GenBank/DDBJ whole genome shotgun (WGS) entry which is preliminary data.</text>
</comment>
<dbReference type="HOGENOM" id="CLU_013985_3_1_11"/>